<gene>
    <name evidence="3" type="ORF">AKJ45_00710</name>
</gene>
<dbReference type="AlphaFoldDB" id="A0A133VBC8"/>
<protein>
    <submittedName>
        <fullName evidence="3">Uncharacterized protein</fullName>
    </submittedName>
</protein>
<dbReference type="SUPFAM" id="SSF51735">
    <property type="entry name" value="NAD(P)-binding Rossmann-fold domains"/>
    <property type="match status" value="1"/>
</dbReference>
<dbReference type="Proteomes" id="UP000070565">
    <property type="component" value="Unassembled WGS sequence"/>
</dbReference>
<dbReference type="Gene3D" id="3.40.50.720">
    <property type="entry name" value="NAD(P)-binding Rossmann-like Domain"/>
    <property type="match status" value="1"/>
</dbReference>
<dbReference type="PANTHER" id="PTHR43833:SF13">
    <property type="entry name" value="POTASSIUM CHANNEL PROTEIN 2-RELATED"/>
    <property type="match status" value="1"/>
</dbReference>
<comment type="caution">
    <text evidence="3">The sequence shown here is derived from an EMBL/GenBank/DDBJ whole genome shotgun (WGS) entry which is preliminary data.</text>
</comment>
<feature type="non-terminal residue" evidence="3">
    <location>
        <position position="1"/>
    </location>
</feature>
<feature type="domain" description="RCK N-terminal" evidence="1">
    <location>
        <begin position="1"/>
        <end position="74"/>
    </location>
</feature>
<dbReference type="InterPro" id="IPR050721">
    <property type="entry name" value="Trk_Ktr_HKT_K-transport"/>
</dbReference>
<dbReference type="InterPro" id="IPR036721">
    <property type="entry name" value="RCK_C_sf"/>
</dbReference>
<proteinExistence type="predicted"/>
<dbReference type="EMBL" id="LHXZ01000004">
    <property type="protein sequence ID" value="KXB03756.1"/>
    <property type="molecule type" value="Genomic_DNA"/>
</dbReference>
<dbReference type="SUPFAM" id="SSF116726">
    <property type="entry name" value="TrkA C-terminal domain-like"/>
    <property type="match status" value="1"/>
</dbReference>
<evidence type="ECO:0000313" key="4">
    <source>
        <dbReference type="Proteomes" id="UP000070565"/>
    </source>
</evidence>
<dbReference type="Pfam" id="PF02080">
    <property type="entry name" value="TrkA_C"/>
    <property type="match status" value="1"/>
</dbReference>
<dbReference type="Gene3D" id="3.30.70.1450">
    <property type="entry name" value="Regulator of K+ conductance, C-terminal domain"/>
    <property type="match status" value="1"/>
</dbReference>
<evidence type="ECO:0000313" key="3">
    <source>
        <dbReference type="EMBL" id="KXB03756.1"/>
    </source>
</evidence>
<sequence length="181" mass="19538">GLPYVVGDPTKEEDLEKAKIDKAKGLFATLPDDPDNILLTLSAKELNPNIRIIAKAESTEGAKHLRRAGAEAIVLPEREGGIRMARSFLYPEITSLYDHLLKGDVGRAGTVKVPEAGVLAGKTIEESKIKEETGVAVIAIKRGDKLITNPKIDEEIKSGDVLIVMGTLSEIAKLKNMVSKQ</sequence>
<dbReference type="InterPro" id="IPR036291">
    <property type="entry name" value="NAD(P)-bd_dom_sf"/>
</dbReference>
<name>A0A133VBC8_9EURY</name>
<accession>A0A133VBC8</accession>
<dbReference type="InterPro" id="IPR003148">
    <property type="entry name" value="RCK_N"/>
</dbReference>
<evidence type="ECO:0000259" key="1">
    <source>
        <dbReference type="PROSITE" id="PS51201"/>
    </source>
</evidence>
<organism evidence="3 4">
    <name type="scientific">candidate division MSBL1 archaeon SCGC-AAA261F19</name>
    <dbReference type="NCBI Taxonomy" id="1698275"/>
    <lineage>
        <taxon>Archaea</taxon>
        <taxon>Methanobacteriati</taxon>
        <taxon>Methanobacteriota</taxon>
        <taxon>candidate division MSBL1</taxon>
    </lineage>
</organism>
<feature type="domain" description="RCK C-terminal" evidence="2">
    <location>
        <begin position="96"/>
        <end position="180"/>
    </location>
</feature>
<dbReference type="PROSITE" id="PS51202">
    <property type="entry name" value="RCK_C"/>
    <property type="match status" value="1"/>
</dbReference>
<reference evidence="3 4" key="1">
    <citation type="journal article" date="2016" name="Sci. Rep.">
        <title>Metabolic traits of an uncultured archaeal lineage -MSBL1- from brine pools of the Red Sea.</title>
        <authorList>
            <person name="Mwirichia R."/>
            <person name="Alam I."/>
            <person name="Rashid M."/>
            <person name="Vinu M."/>
            <person name="Ba-Alawi W."/>
            <person name="Anthony Kamau A."/>
            <person name="Kamanda Ngugi D."/>
            <person name="Goker M."/>
            <person name="Klenk H.P."/>
            <person name="Bajic V."/>
            <person name="Stingl U."/>
        </authorList>
    </citation>
    <scope>NUCLEOTIDE SEQUENCE [LARGE SCALE GENOMIC DNA]</scope>
    <source>
        <strain evidence="3">SCGC-AAA261F19</strain>
    </source>
</reference>
<dbReference type="GO" id="GO:0008324">
    <property type="term" value="F:monoatomic cation transmembrane transporter activity"/>
    <property type="evidence" value="ECO:0007669"/>
    <property type="project" value="InterPro"/>
</dbReference>
<evidence type="ECO:0000259" key="2">
    <source>
        <dbReference type="PROSITE" id="PS51202"/>
    </source>
</evidence>
<keyword evidence="4" id="KW-1185">Reference proteome</keyword>
<dbReference type="PROSITE" id="PS51201">
    <property type="entry name" value="RCK_N"/>
    <property type="match status" value="1"/>
</dbReference>
<dbReference type="Pfam" id="PF02254">
    <property type="entry name" value="TrkA_N"/>
    <property type="match status" value="1"/>
</dbReference>
<dbReference type="GO" id="GO:0006813">
    <property type="term" value="P:potassium ion transport"/>
    <property type="evidence" value="ECO:0007669"/>
    <property type="project" value="InterPro"/>
</dbReference>
<dbReference type="PANTHER" id="PTHR43833">
    <property type="entry name" value="POTASSIUM CHANNEL PROTEIN 2-RELATED-RELATED"/>
    <property type="match status" value="1"/>
</dbReference>
<dbReference type="InterPro" id="IPR006037">
    <property type="entry name" value="RCK_C"/>
</dbReference>